<dbReference type="Gene3D" id="1.20.1530.20">
    <property type="match status" value="1"/>
</dbReference>
<evidence type="ECO:0000256" key="1">
    <source>
        <dbReference type="ARBA" id="ARBA00004141"/>
    </source>
</evidence>
<gene>
    <name evidence="11" type="ORF">H6A60_07030</name>
</gene>
<feature type="transmembrane region" description="Helical" evidence="8">
    <location>
        <begin position="31"/>
        <end position="52"/>
    </location>
</feature>
<feature type="transmembrane region" description="Helical" evidence="8">
    <location>
        <begin position="234"/>
        <end position="267"/>
    </location>
</feature>
<feature type="transmembrane region" description="Helical" evidence="8">
    <location>
        <begin position="89"/>
        <end position="108"/>
    </location>
</feature>
<feature type="transmembrane region" description="Helical" evidence="8">
    <location>
        <begin position="312"/>
        <end position="334"/>
    </location>
</feature>
<protein>
    <submittedName>
        <fullName evidence="11">Cation:proton antiporter</fullName>
    </submittedName>
</protein>
<evidence type="ECO:0000256" key="5">
    <source>
        <dbReference type="ARBA" id="ARBA00022989"/>
    </source>
</evidence>
<feature type="compositionally biased region" description="Low complexity" evidence="7">
    <location>
        <begin position="739"/>
        <end position="752"/>
    </location>
</feature>
<comment type="subcellular location">
    <subcellularLocation>
        <location evidence="1">Membrane</location>
        <topology evidence="1">Multi-pass membrane protein</topology>
    </subcellularLocation>
</comment>
<feature type="compositionally biased region" description="Basic and acidic residues" evidence="7">
    <location>
        <begin position="583"/>
        <end position="611"/>
    </location>
</feature>
<feature type="domain" description="Cation/H+ exchanger transmembrane" evidence="9">
    <location>
        <begin position="16"/>
        <end position="390"/>
    </location>
</feature>
<dbReference type="InterPro" id="IPR036291">
    <property type="entry name" value="NAD(P)-bd_dom_sf"/>
</dbReference>
<sequence length="752" mass="79814">MEHSLPLISTLVIGFMLALVFGFIAERFLKAPALVGYLLAGIAAGPFTPGVYADPELASQFAEVGVMLLMFGVGLHFSIKDLMSVKGIAVPGAVLQMFCATVLGAVAAHTLFDRHWVEAFALGLSLSCASTVVLLKALEVRGILSGPDGRIAVGWLVVEDLATVVILVMLPPLAEIFAPGTGTKATVSGMELAMSLGKTLLGAVAFVVVMLLAGRRVLPWAMAQVAKTGSRELFTLFVLACAVGVAYGAAEIFHVSFALGAFFAGMVMQESRFAHRAATESLPLQDAFSVLFFVAVGMLFDWRVLIENPWEVLAVLFTIIFGKSICAFILVWALKYPLHTALTVAVSLAQIGEFSFILVGQAESLGLAKPGLLNLIVAGAILSIALNPVCFGVIPHLAKFLTGRWTWARKAAMRTMPYEALPQETQPEMLSGQVVVAGNDAFIERFAKFLSESKVPMVVLTANEEIAKRLSEASISVVSGLLSKEESWIAAHLHHAQRLILVDSSADAVSAANAARRVSPEIPIVVVARDADLWPEARLENIRFLSTGDAAARLLAVKIEAAVAENAPLGEVIEPKAKRTDAFEDLTEKLRPKKKAETEEGEKDEPAKTDEAEASAPPADEKVEQGMKPEKTEKSEKTEAPVILGAATAGAAYAATSVLSEFAEEEEAVTQAEPSTVDSEATAFAEKTPEEPVLPPAPKPHESDAVAVMAAIAKEADEAAEEAEETEKPEAEETEPKAAAETNEAKPNGGSA</sequence>
<keyword evidence="12" id="KW-1185">Reference proteome</keyword>
<dbReference type="EMBL" id="JACJJC010000009">
    <property type="protein sequence ID" value="MBM6704235.1"/>
    <property type="molecule type" value="Genomic_DNA"/>
</dbReference>
<feature type="transmembrane region" description="Helical" evidence="8">
    <location>
        <begin position="6"/>
        <end position="24"/>
    </location>
</feature>
<dbReference type="SUPFAM" id="SSF51735">
    <property type="entry name" value="NAD(P)-binding Rossmann-fold domains"/>
    <property type="match status" value="1"/>
</dbReference>
<evidence type="ECO:0000313" key="12">
    <source>
        <dbReference type="Proteomes" id="UP000715095"/>
    </source>
</evidence>
<dbReference type="Proteomes" id="UP000715095">
    <property type="component" value="Unassembled WGS sequence"/>
</dbReference>
<comment type="similarity">
    <text evidence="2">Belongs to the monovalent cation:proton antiporter 2 (CPA2) transporter (TC 2.A.37) family.</text>
</comment>
<comment type="caution">
    <text evidence="11">The sequence shown here is derived from an EMBL/GenBank/DDBJ whole genome shotgun (WGS) entry which is preliminary data.</text>
</comment>
<evidence type="ECO:0000256" key="4">
    <source>
        <dbReference type="ARBA" id="ARBA00022692"/>
    </source>
</evidence>
<keyword evidence="4 8" id="KW-0812">Transmembrane</keyword>
<feature type="domain" description="RCK N-terminal" evidence="10">
    <location>
        <begin position="434"/>
        <end position="532"/>
    </location>
</feature>
<evidence type="ECO:0000256" key="3">
    <source>
        <dbReference type="ARBA" id="ARBA00022448"/>
    </source>
</evidence>
<keyword evidence="3" id="KW-0813">Transport</keyword>
<feature type="transmembrane region" description="Helical" evidence="8">
    <location>
        <begin position="192"/>
        <end position="213"/>
    </location>
</feature>
<keyword evidence="5 8" id="KW-1133">Transmembrane helix</keyword>
<evidence type="ECO:0000256" key="2">
    <source>
        <dbReference type="ARBA" id="ARBA00005551"/>
    </source>
</evidence>
<name>A0ABS2DSC4_9BURK</name>
<proteinExistence type="inferred from homology"/>
<feature type="transmembrane region" description="Helical" evidence="8">
    <location>
        <begin position="150"/>
        <end position="172"/>
    </location>
</feature>
<dbReference type="InterPro" id="IPR003148">
    <property type="entry name" value="RCK_N"/>
</dbReference>
<feature type="compositionally biased region" description="Basic and acidic residues" evidence="7">
    <location>
        <begin position="726"/>
        <end position="738"/>
    </location>
</feature>
<evidence type="ECO:0000256" key="7">
    <source>
        <dbReference type="SAM" id="MobiDB-lite"/>
    </source>
</evidence>
<evidence type="ECO:0000256" key="6">
    <source>
        <dbReference type="ARBA" id="ARBA00023136"/>
    </source>
</evidence>
<feature type="region of interest" description="Disordered" evidence="7">
    <location>
        <begin position="663"/>
        <end position="752"/>
    </location>
</feature>
<evidence type="ECO:0000256" key="8">
    <source>
        <dbReference type="SAM" id="Phobius"/>
    </source>
</evidence>
<dbReference type="InterPro" id="IPR038770">
    <property type="entry name" value="Na+/solute_symporter_sf"/>
</dbReference>
<dbReference type="Gene3D" id="3.40.50.720">
    <property type="entry name" value="NAD(P)-binding Rossmann-like Domain"/>
    <property type="match status" value="1"/>
</dbReference>
<organism evidence="11 12">
    <name type="scientific">Sutterella massiliensis</name>
    <dbReference type="NCBI Taxonomy" id="1816689"/>
    <lineage>
        <taxon>Bacteria</taxon>
        <taxon>Pseudomonadati</taxon>
        <taxon>Pseudomonadota</taxon>
        <taxon>Betaproteobacteria</taxon>
        <taxon>Burkholderiales</taxon>
        <taxon>Sutterellaceae</taxon>
        <taxon>Sutterella</taxon>
    </lineage>
</organism>
<dbReference type="PANTHER" id="PTHR42751:SF1">
    <property type="entry name" value="CATION_PROTON ANTIPORTER YBAL-RELATED"/>
    <property type="match status" value="1"/>
</dbReference>
<feature type="transmembrane region" description="Helical" evidence="8">
    <location>
        <begin position="287"/>
        <end position="305"/>
    </location>
</feature>
<accession>A0ABS2DSC4</accession>
<keyword evidence="6 8" id="KW-0472">Membrane</keyword>
<evidence type="ECO:0000259" key="10">
    <source>
        <dbReference type="Pfam" id="PF02254"/>
    </source>
</evidence>
<dbReference type="InterPro" id="IPR006153">
    <property type="entry name" value="Cation/H_exchanger_TM"/>
</dbReference>
<feature type="compositionally biased region" description="Basic and acidic residues" evidence="7">
    <location>
        <begin position="619"/>
        <end position="639"/>
    </location>
</feature>
<evidence type="ECO:0000313" key="11">
    <source>
        <dbReference type="EMBL" id="MBM6704235.1"/>
    </source>
</evidence>
<feature type="region of interest" description="Disordered" evidence="7">
    <location>
        <begin position="583"/>
        <end position="642"/>
    </location>
</feature>
<reference evidence="11 12" key="1">
    <citation type="journal article" date="2021" name="Sci. Rep.">
        <title>The distribution of antibiotic resistance genes in chicken gut microbiota commensals.</title>
        <authorList>
            <person name="Juricova H."/>
            <person name="Matiasovicova J."/>
            <person name="Kubasova T."/>
            <person name="Cejkova D."/>
            <person name="Rychlik I."/>
        </authorList>
    </citation>
    <scope>NUCLEOTIDE SEQUENCE [LARGE SCALE GENOMIC DNA]</scope>
    <source>
        <strain evidence="11 12">An829</strain>
    </source>
</reference>
<feature type="transmembrane region" description="Helical" evidence="8">
    <location>
        <begin position="120"/>
        <end position="138"/>
    </location>
</feature>
<evidence type="ECO:0000259" key="9">
    <source>
        <dbReference type="Pfam" id="PF00999"/>
    </source>
</evidence>
<feature type="transmembrane region" description="Helical" evidence="8">
    <location>
        <begin position="58"/>
        <end position="77"/>
    </location>
</feature>
<feature type="transmembrane region" description="Helical" evidence="8">
    <location>
        <begin position="340"/>
        <end position="360"/>
    </location>
</feature>
<dbReference type="Pfam" id="PF02254">
    <property type="entry name" value="TrkA_N"/>
    <property type="match status" value="1"/>
</dbReference>
<feature type="transmembrane region" description="Helical" evidence="8">
    <location>
        <begin position="372"/>
        <end position="394"/>
    </location>
</feature>
<dbReference type="PANTHER" id="PTHR42751">
    <property type="entry name" value="SODIUM/HYDROGEN EXCHANGER FAMILY/TRKA DOMAIN PROTEIN"/>
    <property type="match status" value="1"/>
</dbReference>
<dbReference type="Pfam" id="PF00999">
    <property type="entry name" value="Na_H_Exchanger"/>
    <property type="match status" value="1"/>
</dbReference>
<dbReference type="RefSeq" id="WP_205102739.1">
    <property type="nucleotide sequence ID" value="NZ_JACJJC010000009.1"/>
</dbReference>